<proteinExistence type="predicted"/>
<dbReference type="Proteomes" id="UP001224890">
    <property type="component" value="Unassembled WGS sequence"/>
</dbReference>
<protein>
    <submittedName>
        <fullName evidence="1">Uncharacterized protein</fullName>
    </submittedName>
</protein>
<accession>A0AAJ0A862</accession>
<dbReference type="AlphaFoldDB" id="A0AAJ0A862"/>
<dbReference type="EMBL" id="JAHMHR010000076">
    <property type="protein sequence ID" value="KAK1658272.1"/>
    <property type="molecule type" value="Genomic_DNA"/>
</dbReference>
<gene>
    <name evidence="1" type="ORF">BDP55DRAFT_683196</name>
</gene>
<dbReference type="GeneID" id="85460846"/>
<sequence>MRKAACLLQRAASLTPACCLTTDLSSVAGLASKPFAIDAESDRLRGEGKRSTASPVTQVEQVAILIAWRGSWSLG</sequence>
<organism evidence="1 2">
    <name type="scientific">Colletotrichum godetiae</name>
    <dbReference type="NCBI Taxonomy" id="1209918"/>
    <lineage>
        <taxon>Eukaryota</taxon>
        <taxon>Fungi</taxon>
        <taxon>Dikarya</taxon>
        <taxon>Ascomycota</taxon>
        <taxon>Pezizomycotina</taxon>
        <taxon>Sordariomycetes</taxon>
        <taxon>Hypocreomycetidae</taxon>
        <taxon>Glomerellales</taxon>
        <taxon>Glomerellaceae</taxon>
        <taxon>Colletotrichum</taxon>
        <taxon>Colletotrichum acutatum species complex</taxon>
    </lineage>
</organism>
<evidence type="ECO:0000313" key="1">
    <source>
        <dbReference type="EMBL" id="KAK1658272.1"/>
    </source>
</evidence>
<comment type="caution">
    <text evidence="1">The sequence shown here is derived from an EMBL/GenBank/DDBJ whole genome shotgun (WGS) entry which is preliminary data.</text>
</comment>
<reference evidence="1" key="1">
    <citation type="submission" date="2021-06" db="EMBL/GenBank/DDBJ databases">
        <title>Comparative genomics, transcriptomics and evolutionary studies reveal genomic signatures of adaptation to plant cell wall in hemibiotrophic fungi.</title>
        <authorList>
            <consortium name="DOE Joint Genome Institute"/>
            <person name="Baroncelli R."/>
            <person name="Diaz J.F."/>
            <person name="Benocci T."/>
            <person name="Peng M."/>
            <person name="Battaglia E."/>
            <person name="Haridas S."/>
            <person name="Andreopoulos W."/>
            <person name="Labutti K."/>
            <person name="Pangilinan J."/>
            <person name="Floch G.L."/>
            <person name="Makela M.R."/>
            <person name="Henrissat B."/>
            <person name="Grigoriev I.V."/>
            <person name="Crouch J.A."/>
            <person name="De Vries R.P."/>
            <person name="Sukno S.A."/>
            <person name="Thon M.R."/>
        </authorList>
    </citation>
    <scope>NUCLEOTIDE SEQUENCE</scope>
    <source>
        <strain evidence="1">CBS 193.32</strain>
    </source>
</reference>
<keyword evidence="2" id="KW-1185">Reference proteome</keyword>
<evidence type="ECO:0000313" key="2">
    <source>
        <dbReference type="Proteomes" id="UP001224890"/>
    </source>
</evidence>
<name>A0AAJ0A862_9PEZI</name>
<dbReference type="RefSeq" id="XP_060423036.1">
    <property type="nucleotide sequence ID" value="XM_060576320.1"/>
</dbReference>